<dbReference type="EMBL" id="BKBC01000039">
    <property type="protein sequence ID" value="GEQ22074.1"/>
    <property type="molecule type" value="Genomic_DNA"/>
</dbReference>
<evidence type="ECO:0000313" key="1">
    <source>
        <dbReference type="EMBL" id="GEQ22074.1"/>
    </source>
</evidence>
<name>A0A512TP84_CLOBU</name>
<accession>A0A512TP84</accession>
<dbReference type="Proteomes" id="UP000321089">
    <property type="component" value="Unassembled WGS sequence"/>
</dbReference>
<gene>
    <name evidence="1" type="ORF">CBU02nite_25800</name>
</gene>
<sequence length="56" mass="6873">MKKKIIYVDFTKKRRINFFHFTFNKIINYFTNRTTISNREIPTINTNNKALVNKIY</sequence>
<evidence type="ECO:0000313" key="2">
    <source>
        <dbReference type="Proteomes" id="UP000321089"/>
    </source>
</evidence>
<organism evidence="1 2">
    <name type="scientific">Clostridium butyricum</name>
    <dbReference type="NCBI Taxonomy" id="1492"/>
    <lineage>
        <taxon>Bacteria</taxon>
        <taxon>Bacillati</taxon>
        <taxon>Bacillota</taxon>
        <taxon>Clostridia</taxon>
        <taxon>Eubacteriales</taxon>
        <taxon>Clostridiaceae</taxon>
        <taxon>Clostridium</taxon>
    </lineage>
</organism>
<dbReference type="AlphaFoldDB" id="A0A512TP84"/>
<comment type="caution">
    <text evidence="1">The sequence shown here is derived from an EMBL/GenBank/DDBJ whole genome shotgun (WGS) entry which is preliminary data.</text>
</comment>
<proteinExistence type="predicted"/>
<reference evidence="1 2" key="1">
    <citation type="submission" date="2019-07" db="EMBL/GenBank/DDBJ databases">
        <title>Whole genome shotgun sequence of Clostridium butyricum NBRC 3858.</title>
        <authorList>
            <person name="Hosoyama A."/>
            <person name="Uohara A."/>
            <person name="Ohji S."/>
            <person name="Ichikawa N."/>
        </authorList>
    </citation>
    <scope>NUCLEOTIDE SEQUENCE [LARGE SCALE GENOMIC DNA]</scope>
    <source>
        <strain evidence="1 2">NBRC 3858</strain>
    </source>
</reference>
<protein>
    <submittedName>
        <fullName evidence="1">Uncharacterized protein</fullName>
    </submittedName>
</protein>